<protein>
    <submittedName>
        <fullName evidence="3">Hemerythrin-like domain-containing protein</fullName>
    </submittedName>
</protein>
<dbReference type="EMBL" id="CM001402">
    <property type="protein sequence ID" value="EHO42117.1"/>
    <property type="molecule type" value="Genomic_DNA"/>
</dbReference>
<dbReference type="HOGENOM" id="CLU_129685_0_0_0"/>
<accession>H1XNE6</accession>
<evidence type="ECO:0000313" key="4">
    <source>
        <dbReference type="EMBL" id="EHO42117.1"/>
    </source>
</evidence>
<dbReference type="PaxDb" id="880073-Calab_2507"/>
<evidence type="ECO:0000313" key="5">
    <source>
        <dbReference type="Proteomes" id="UP000004671"/>
    </source>
</evidence>
<evidence type="ECO:0000313" key="6">
    <source>
        <dbReference type="Proteomes" id="UP000183868"/>
    </source>
</evidence>
<keyword evidence="1" id="KW-0175">Coiled coil</keyword>
<dbReference type="RefSeq" id="WP_006929351.1">
    <property type="nucleotide sequence ID" value="NZ_CM001402.1"/>
</dbReference>
<feature type="coiled-coil region" evidence="1">
    <location>
        <begin position="74"/>
        <end position="111"/>
    </location>
</feature>
<gene>
    <name evidence="3" type="ORF">Cabys_1328</name>
    <name evidence="4" type="ORF">Calab_2507</name>
</gene>
<dbReference type="STRING" id="880073.Cabys_1328"/>
<feature type="domain" description="Hemerythrin-like" evidence="2">
    <location>
        <begin position="13"/>
        <end position="124"/>
    </location>
</feature>
<organism evidence="4 5">
    <name type="scientific">Caldithrix abyssi DSM 13497</name>
    <dbReference type="NCBI Taxonomy" id="880073"/>
    <lineage>
        <taxon>Bacteria</taxon>
        <taxon>Pseudomonadati</taxon>
        <taxon>Calditrichota</taxon>
        <taxon>Calditrichia</taxon>
        <taxon>Calditrichales</taxon>
        <taxon>Calditrichaceae</taxon>
        <taxon>Caldithrix</taxon>
    </lineage>
</organism>
<dbReference type="AlphaFoldDB" id="H1XNE6"/>
<dbReference type="KEGG" id="caby:Cabys_1328"/>
<dbReference type="Gene3D" id="1.20.120.520">
    <property type="entry name" value="nmb1532 protein domain like"/>
    <property type="match status" value="1"/>
</dbReference>
<name>H1XNE6_CALAY</name>
<evidence type="ECO:0000256" key="1">
    <source>
        <dbReference type="SAM" id="Coils"/>
    </source>
</evidence>
<dbReference type="EMBL" id="CP018099">
    <property type="protein sequence ID" value="APF18077.1"/>
    <property type="molecule type" value="Genomic_DNA"/>
</dbReference>
<proteinExistence type="predicted"/>
<dbReference type="Proteomes" id="UP000183868">
    <property type="component" value="Chromosome"/>
</dbReference>
<dbReference type="InterPro" id="IPR012312">
    <property type="entry name" value="Hemerythrin-like"/>
</dbReference>
<dbReference type="eggNOG" id="COG5592">
    <property type="taxonomic scope" value="Bacteria"/>
</dbReference>
<dbReference type="Pfam" id="PF01814">
    <property type="entry name" value="Hemerythrin"/>
    <property type="match status" value="1"/>
</dbReference>
<reference evidence="3 6" key="2">
    <citation type="submission" date="2016-11" db="EMBL/GenBank/DDBJ databases">
        <title>Genomic analysis of Caldithrix abyssi and proposal of a novel bacterial phylum Caldithrichaeota.</title>
        <authorList>
            <person name="Kublanov I."/>
            <person name="Sigalova O."/>
            <person name="Gavrilov S."/>
            <person name="Lebedinsky A."/>
            <person name="Ivanova N."/>
            <person name="Daum C."/>
            <person name="Reddy T."/>
            <person name="Klenk H.P."/>
            <person name="Goker M."/>
            <person name="Reva O."/>
            <person name="Miroshnichenko M."/>
            <person name="Kyprides N."/>
            <person name="Woyke T."/>
            <person name="Gelfand M."/>
        </authorList>
    </citation>
    <scope>NUCLEOTIDE SEQUENCE [LARGE SCALE GENOMIC DNA]</scope>
    <source>
        <strain evidence="3 6">LF13</strain>
    </source>
</reference>
<sequence>MKRHAALETLSFEHHDALVIALRIKKGLLKNGDLEPIVEYVLSIYRNHLLHHFEQEEKTLVILLNSIPQIQQALRQMLSEHQRLAEIIRHLEKKEGNLQAHLNEFATLLQQHIRFEERTLFKLAEKYLTQEQLKVIGIFLHDAHKPINKNWQPEFWKD</sequence>
<evidence type="ECO:0000313" key="3">
    <source>
        <dbReference type="EMBL" id="APF18077.1"/>
    </source>
</evidence>
<dbReference type="InParanoid" id="H1XNE6"/>
<evidence type="ECO:0000259" key="2">
    <source>
        <dbReference type="Pfam" id="PF01814"/>
    </source>
</evidence>
<dbReference type="Proteomes" id="UP000004671">
    <property type="component" value="Chromosome"/>
</dbReference>
<dbReference type="OrthoDB" id="9793254at2"/>
<keyword evidence="5" id="KW-1185">Reference proteome</keyword>
<reference evidence="4 5" key="1">
    <citation type="submission" date="2011-09" db="EMBL/GenBank/DDBJ databases">
        <title>The permanent draft genome of Caldithrix abyssi DSM 13497.</title>
        <authorList>
            <consortium name="US DOE Joint Genome Institute (JGI-PGF)"/>
            <person name="Lucas S."/>
            <person name="Han J."/>
            <person name="Lapidus A."/>
            <person name="Bruce D."/>
            <person name="Goodwin L."/>
            <person name="Pitluck S."/>
            <person name="Peters L."/>
            <person name="Kyrpides N."/>
            <person name="Mavromatis K."/>
            <person name="Ivanova N."/>
            <person name="Mikhailova N."/>
            <person name="Chertkov O."/>
            <person name="Detter J.C."/>
            <person name="Tapia R."/>
            <person name="Han C."/>
            <person name="Land M."/>
            <person name="Hauser L."/>
            <person name="Markowitz V."/>
            <person name="Cheng J.-F."/>
            <person name="Hugenholtz P."/>
            <person name="Woyke T."/>
            <person name="Wu D."/>
            <person name="Spring S."/>
            <person name="Brambilla E."/>
            <person name="Klenk H.-P."/>
            <person name="Eisen J.A."/>
        </authorList>
    </citation>
    <scope>NUCLEOTIDE SEQUENCE [LARGE SCALE GENOMIC DNA]</scope>
    <source>
        <strain evidence="4 5">DSM 13497</strain>
    </source>
</reference>